<evidence type="ECO:0000313" key="2">
    <source>
        <dbReference type="Proteomes" id="UP000238093"/>
    </source>
</evidence>
<evidence type="ECO:0000313" key="1">
    <source>
        <dbReference type="EMBL" id="SOS31693.1"/>
    </source>
</evidence>
<protein>
    <submittedName>
        <fullName evidence="1">Uncharacterized protein</fullName>
    </submittedName>
</protein>
<reference evidence="2" key="1">
    <citation type="submission" date="2017-11" db="EMBL/GenBank/DDBJ databases">
        <authorList>
            <person name="Blom J."/>
        </authorList>
    </citation>
    <scope>NUCLEOTIDE SEQUENCE [LARGE SCALE GENOMIC DNA]</scope>
</reference>
<sequence length="52" mass="5939">MIQTLLEVLSASEVLSTVAESMNCRCKIDYDRQRAGQGHNLWTSIQKLMLQK</sequence>
<organism evidence="1 2">
    <name type="scientific">Pseudomonas syringae group genomosp. 3</name>
    <dbReference type="NCBI Taxonomy" id="251701"/>
    <lineage>
        <taxon>Bacteria</taxon>
        <taxon>Pseudomonadati</taxon>
        <taxon>Pseudomonadota</taxon>
        <taxon>Gammaproteobacteria</taxon>
        <taxon>Pseudomonadales</taxon>
        <taxon>Pseudomonadaceae</taxon>
        <taxon>Pseudomonas</taxon>
    </lineage>
</organism>
<dbReference type="AlphaFoldDB" id="A0A2K4W726"/>
<dbReference type="Proteomes" id="UP000238093">
    <property type="component" value="Chromosome I"/>
</dbReference>
<name>A0A2K4W726_9PSED</name>
<gene>
    <name evidence="1" type="ORF">CFBP6411_00324</name>
</gene>
<proteinExistence type="predicted"/>
<accession>A0A2K4W726</accession>
<dbReference type="EMBL" id="LT963408">
    <property type="protein sequence ID" value="SOS31693.1"/>
    <property type="molecule type" value="Genomic_DNA"/>
</dbReference>